<reference evidence="9" key="2">
    <citation type="submission" date="2012-11" db="EMBL/GenBank/DDBJ databases">
        <authorList>
            <person name="Kuo A."/>
            <person name="Curtis B.A."/>
            <person name="Tanifuji G."/>
            <person name="Burki F."/>
            <person name="Gruber A."/>
            <person name="Irimia M."/>
            <person name="Maruyama S."/>
            <person name="Arias M.C."/>
            <person name="Ball S.G."/>
            <person name="Gile G.H."/>
            <person name="Hirakawa Y."/>
            <person name="Hopkins J.F."/>
            <person name="Rensing S.A."/>
            <person name="Schmutz J."/>
            <person name="Symeonidi A."/>
            <person name="Elias M."/>
            <person name="Eveleigh R.J."/>
            <person name="Herman E.K."/>
            <person name="Klute M.J."/>
            <person name="Nakayama T."/>
            <person name="Obornik M."/>
            <person name="Reyes-Prieto A."/>
            <person name="Armbrust E.V."/>
            <person name="Aves S.J."/>
            <person name="Beiko R.G."/>
            <person name="Coutinho P."/>
            <person name="Dacks J.B."/>
            <person name="Durnford D.G."/>
            <person name="Fast N.M."/>
            <person name="Green B.R."/>
            <person name="Grisdale C."/>
            <person name="Hempe F."/>
            <person name="Henrissat B."/>
            <person name="Hoppner M.P."/>
            <person name="Ishida K.-I."/>
            <person name="Kim E."/>
            <person name="Koreny L."/>
            <person name="Kroth P.G."/>
            <person name="Liu Y."/>
            <person name="Malik S.-B."/>
            <person name="Maier U.G."/>
            <person name="McRose D."/>
            <person name="Mock T."/>
            <person name="Neilson J.A."/>
            <person name="Onodera N.T."/>
            <person name="Poole A.M."/>
            <person name="Pritham E.J."/>
            <person name="Richards T.A."/>
            <person name="Rocap G."/>
            <person name="Roy S.W."/>
            <person name="Sarai C."/>
            <person name="Schaack S."/>
            <person name="Shirato S."/>
            <person name="Slamovits C.H."/>
            <person name="Spencer D.F."/>
            <person name="Suzuki S."/>
            <person name="Worden A.Z."/>
            <person name="Zauner S."/>
            <person name="Barry K."/>
            <person name="Bell C."/>
            <person name="Bharti A.K."/>
            <person name="Crow J.A."/>
            <person name="Grimwood J."/>
            <person name="Kramer R."/>
            <person name="Lindquist E."/>
            <person name="Lucas S."/>
            <person name="Salamov A."/>
            <person name="McFadden G.I."/>
            <person name="Lane C.E."/>
            <person name="Keeling P.J."/>
            <person name="Gray M.W."/>
            <person name="Grigoriev I.V."/>
            <person name="Archibald J.M."/>
        </authorList>
    </citation>
    <scope>NUCLEOTIDE SEQUENCE</scope>
    <source>
        <strain evidence="9">CCMP2712</strain>
    </source>
</reference>
<dbReference type="EnsemblProtists" id="EKX44183">
    <property type="protein sequence ID" value="EKX44183"/>
    <property type="gene ID" value="GUITHDRAFT_109968"/>
</dbReference>
<keyword evidence="4 5" id="KW-0472">Membrane</keyword>
<dbReference type="PANTHER" id="PTHR11730:SF43">
    <property type="entry name" value="BLOOD GROUP RH(CE) POLYPEPTIDE-RELATED"/>
    <property type="match status" value="1"/>
</dbReference>
<feature type="transmembrane region" description="Helical" evidence="5">
    <location>
        <begin position="207"/>
        <end position="227"/>
    </location>
</feature>
<evidence type="ECO:0000313" key="7">
    <source>
        <dbReference type="EMBL" id="EKX44183.1"/>
    </source>
</evidence>
<dbReference type="SUPFAM" id="SSF111352">
    <property type="entry name" value="Ammonium transporter"/>
    <property type="match status" value="1"/>
</dbReference>
<dbReference type="EMBL" id="JH993006">
    <property type="protein sequence ID" value="EKX44183.1"/>
    <property type="molecule type" value="Genomic_DNA"/>
</dbReference>
<dbReference type="InterPro" id="IPR024041">
    <property type="entry name" value="NH4_transpt_AmtB-like_dom"/>
</dbReference>
<evidence type="ECO:0000256" key="4">
    <source>
        <dbReference type="ARBA" id="ARBA00023136"/>
    </source>
</evidence>
<dbReference type="PaxDb" id="55529-EKX44183"/>
<dbReference type="GO" id="GO:0005886">
    <property type="term" value="C:plasma membrane"/>
    <property type="evidence" value="ECO:0007669"/>
    <property type="project" value="TreeGrafter"/>
</dbReference>
<feature type="transmembrane region" description="Helical" evidence="5">
    <location>
        <begin position="361"/>
        <end position="384"/>
    </location>
</feature>
<dbReference type="GeneID" id="17300868"/>
<dbReference type="GO" id="GO:0008519">
    <property type="term" value="F:ammonium channel activity"/>
    <property type="evidence" value="ECO:0007669"/>
    <property type="project" value="InterPro"/>
</dbReference>
<keyword evidence="9" id="KW-1185">Reference proteome</keyword>
<dbReference type="OMA" id="DNIYWEV"/>
<feature type="domain" description="Ammonium transporter AmtB-like" evidence="6">
    <location>
        <begin position="161"/>
        <end position="456"/>
    </location>
</feature>
<dbReference type="AlphaFoldDB" id="L1J6L5"/>
<sequence>MTRHDGYGTQQKIDPARQAQLDQAQALRPPTPAPQESEYGQPDMPFMFDLNMYTFLGMCLTMTFLRKYAYTSLTMSFLMSCLAQEWCSLLLQWIDASYCESLKTKFALVGCPYSKNPSLTQFENYQRTRACTCSGLSSINGLPPLALQISDFLKGQYGVVAVLVSYGALLGKVNPQQMMLIVVINVGAYCGNKFLSVDYRGGVDNTGSLYTTHIFGAAYGIGCAIVVSGKGLSKNPDNSSRYQSNNYAILGSLFMFVTFPSFNSYWAPASLRVFVATNTFAAMMAGGMFNFIWANLVYPEGPTVMHLQDGVLAAGVAASTPACMFIDPVFMMLVGAGGTLLATLSFHYLQPIIADQDTQGIASLHLIPGLWGATVMIFVCIFGIDNNTVVRLMEQQELSLSLLNLLQTLRNADLIDTIMPHYGDKWASTETQTIIVAFSIFVGGLSGAATGVVAKLTCSKSIFHYKSTDSCWFTAKISIGGSYSDHVFWIVPDDFTHIGEDDAGEKVL</sequence>
<comment type="subcellular location">
    <subcellularLocation>
        <location evidence="1">Membrane</location>
        <topology evidence="1">Multi-pass membrane protein</topology>
    </subcellularLocation>
</comment>
<feature type="transmembrane region" description="Helical" evidence="5">
    <location>
        <begin position="50"/>
        <end position="69"/>
    </location>
</feature>
<evidence type="ECO:0000313" key="8">
    <source>
        <dbReference type="EnsemblProtists" id="EKX44183"/>
    </source>
</evidence>
<reference evidence="7 9" key="1">
    <citation type="journal article" date="2012" name="Nature">
        <title>Algal genomes reveal evolutionary mosaicism and the fate of nucleomorphs.</title>
        <authorList>
            <consortium name="DOE Joint Genome Institute"/>
            <person name="Curtis B.A."/>
            <person name="Tanifuji G."/>
            <person name="Burki F."/>
            <person name="Gruber A."/>
            <person name="Irimia M."/>
            <person name="Maruyama S."/>
            <person name="Arias M.C."/>
            <person name="Ball S.G."/>
            <person name="Gile G.H."/>
            <person name="Hirakawa Y."/>
            <person name="Hopkins J.F."/>
            <person name="Kuo A."/>
            <person name="Rensing S.A."/>
            <person name="Schmutz J."/>
            <person name="Symeonidi A."/>
            <person name="Elias M."/>
            <person name="Eveleigh R.J."/>
            <person name="Herman E.K."/>
            <person name="Klute M.J."/>
            <person name="Nakayama T."/>
            <person name="Obornik M."/>
            <person name="Reyes-Prieto A."/>
            <person name="Armbrust E.V."/>
            <person name="Aves S.J."/>
            <person name="Beiko R.G."/>
            <person name="Coutinho P."/>
            <person name="Dacks J.B."/>
            <person name="Durnford D.G."/>
            <person name="Fast N.M."/>
            <person name="Green B.R."/>
            <person name="Grisdale C.J."/>
            <person name="Hempel F."/>
            <person name="Henrissat B."/>
            <person name="Hoppner M.P."/>
            <person name="Ishida K."/>
            <person name="Kim E."/>
            <person name="Koreny L."/>
            <person name="Kroth P.G."/>
            <person name="Liu Y."/>
            <person name="Malik S.B."/>
            <person name="Maier U.G."/>
            <person name="McRose D."/>
            <person name="Mock T."/>
            <person name="Neilson J.A."/>
            <person name="Onodera N.T."/>
            <person name="Poole A.M."/>
            <person name="Pritham E.J."/>
            <person name="Richards T.A."/>
            <person name="Rocap G."/>
            <person name="Roy S.W."/>
            <person name="Sarai C."/>
            <person name="Schaack S."/>
            <person name="Shirato S."/>
            <person name="Slamovits C.H."/>
            <person name="Spencer D.F."/>
            <person name="Suzuki S."/>
            <person name="Worden A.Z."/>
            <person name="Zauner S."/>
            <person name="Barry K."/>
            <person name="Bell C."/>
            <person name="Bharti A.K."/>
            <person name="Crow J.A."/>
            <person name="Grimwood J."/>
            <person name="Kramer R."/>
            <person name="Lindquist E."/>
            <person name="Lucas S."/>
            <person name="Salamov A."/>
            <person name="McFadden G.I."/>
            <person name="Lane C.E."/>
            <person name="Keeling P.J."/>
            <person name="Gray M.W."/>
            <person name="Grigoriev I.V."/>
            <person name="Archibald J.M."/>
        </authorList>
    </citation>
    <scope>NUCLEOTIDE SEQUENCE</scope>
    <source>
        <strain evidence="7 9">CCMP2712</strain>
    </source>
</reference>
<feature type="transmembrane region" description="Helical" evidence="5">
    <location>
        <begin position="247"/>
        <end position="266"/>
    </location>
</feature>
<gene>
    <name evidence="7" type="ORF">GUITHDRAFT_109968</name>
</gene>
<accession>L1J6L5</accession>
<dbReference type="Proteomes" id="UP000011087">
    <property type="component" value="Unassembled WGS sequence"/>
</dbReference>
<proteinExistence type="predicted"/>
<organism evidence="7">
    <name type="scientific">Guillardia theta (strain CCMP2712)</name>
    <name type="common">Cryptophyte</name>
    <dbReference type="NCBI Taxonomy" id="905079"/>
    <lineage>
        <taxon>Eukaryota</taxon>
        <taxon>Cryptophyceae</taxon>
        <taxon>Pyrenomonadales</taxon>
        <taxon>Geminigeraceae</taxon>
        <taxon>Guillardia</taxon>
    </lineage>
</organism>
<feature type="transmembrane region" description="Helical" evidence="5">
    <location>
        <begin position="329"/>
        <end position="349"/>
    </location>
</feature>
<evidence type="ECO:0000259" key="6">
    <source>
        <dbReference type="Pfam" id="PF00909"/>
    </source>
</evidence>
<dbReference type="PANTHER" id="PTHR11730">
    <property type="entry name" value="AMMONIUM TRANSPORTER"/>
    <property type="match status" value="1"/>
</dbReference>
<dbReference type="eggNOG" id="KOG3796">
    <property type="taxonomic scope" value="Eukaryota"/>
</dbReference>
<reference evidence="8" key="3">
    <citation type="submission" date="2015-06" db="UniProtKB">
        <authorList>
            <consortium name="EnsemblProtists"/>
        </authorList>
    </citation>
    <scope>IDENTIFICATION</scope>
</reference>
<evidence type="ECO:0000256" key="2">
    <source>
        <dbReference type="ARBA" id="ARBA00022692"/>
    </source>
</evidence>
<dbReference type="RefSeq" id="XP_005831163.1">
    <property type="nucleotide sequence ID" value="XM_005831106.1"/>
</dbReference>
<feature type="transmembrane region" description="Helical" evidence="5">
    <location>
        <begin position="434"/>
        <end position="456"/>
    </location>
</feature>
<dbReference type="Pfam" id="PF00909">
    <property type="entry name" value="Ammonium_transp"/>
    <property type="match status" value="1"/>
</dbReference>
<evidence type="ECO:0000256" key="3">
    <source>
        <dbReference type="ARBA" id="ARBA00022989"/>
    </source>
</evidence>
<name>L1J6L5_GUITC</name>
<protein>
    <recommendedName>
        <fullName evidence="6">Ammonium transporter AmtB-like domain-containing protein</fullName>
    </recommendedName>
</protein>
<dbReference type="HOGENOM" id="CLU_021386_1_0_1"/>
<feature type="transmembrane region" description="Helical" evidence="5">
    <location>
        <begin position="273"/>
        <end position="293"/>
    </location>
</feature>
<keyword evidence="3 5" id="KW-1133">Transmembrane helix</keyword>
<evidence type="ECO:0000256" key="1">
    <source>
        <dbReference type="ARBA" id="ARBA00004141"/>
    </source>
</evidence>
<evidence type="ECO:0000313" key="9">
    <source>
        <dbReference type="Proteomes" id="UP000011087"/>
    </source>
</evidence>
<dbReference type="KEGG" id="gtt:GUITHDRAFT_109968"/>
<dbReference type="Gene3D" id="1.10.3430.10">
    <property type="entry name" value="Ammonium transporter AmtB like domains"/>
    <property type="match status" value="1"/>
</dbReference>
<dbReference type="InterPro" id="IPR029020">
    <property type="entry name" value="Ammonium/urea_transptr"/>
</dbReference>
<dbReference type="GO" id="GO:0097272">
    <property type="term" value="P:ammonium homeostasis"/>
    <property type="evidence" value="ECO:0007669"/>
    <property type="project" value="TreeGrafter"/>
</dbReference>
<dbReference type="OrthoDB" id="534912at2759"/>
<keyword evidence="2 5" id="KW-0812">Transmembrane</keyword>
<evidence type="ECO:0000256" key="5">
    <source>
        <dbReference type="SAM" id="Phobius"/>
    </source>
</evidence>